<gene>
    <name evidence="2" type="ORF">BDW42DRAFT_169708</name>
</gene>
<accession>A0A2J5HUC5</accession>
<name>A0A2J5HUC5_9EURO</name>
<sequence>MIYHTATPLHRHDSHIVARLTWLVTLAVAPAGVLRRPDLIDLALHGRQTTQPAEMITAKWRFHFPVHLTFVLAK</sequence>
<keyword evidence="1" id="KW-0472">Membrane</keyword>
<protein>
    <submittedName>
        <fullName evidence="2">Uncharacterized protein</fullName>
    </submittedName>
</protein>
<evidence type="ECO:0000313" key="3">
    <source>
        <dbReference type="Proteomes" id="UP000235023"/>
    </source>
</evidence>
<evidence type="ECO:0000256" key="1">
    <source>
        <dbReference type="SAM" id="Phobius"/>
    </source>
</evidence>
<reference evidence="3" key="1">
    <citation type="submission" date="2017-12" db="EMBL/GenBank/DDBJ databases">
        <authorList>
            <consortium name="DOE Joint Genome Institute"/>
            <person name="Mondo S.J."/>
            <person name="Kjaerbolling I."/>
            <person name="Vesth T.C."/>
            <person name="Frisvad J.C."/>
            <person name="Nybo J.L."/>
            <person name="Theobald S."/>
            <person name="Kuo A."/>
            <person name="Bowyer P."/>
            <person name="Matsuda Y."/>
            <person name="Lyhne E.K."/>
            <person name="Kogle M.E."/>
            <person name="Clum A."/>
            <person name="Lipzen A."/>
            <person name="Salamov A."/>
            <person name="Ngan C.Y."/>
            <person name="Daum C."/>
            <person name="Chiniquy J."/>
            <person name="Barry K."/>
            <person name="LaButti K."/>
            <person name="Haridas S."/>
            <person name="Simmons B.A."/>
            <person name="Magnuson J.K."/>
            <person name="Mortensen U.H."/>
            <person name="Larsen T.O."/>
            <person name="Grigoriev I.V."/>
            <person name="Baker S.E."/>
            <person name="Andersen M.R."/>
            <person name="Nordberg H.P."/>
            <person name="Cantor M.N."/>
            <person name="Hua S.X."/>
        </authorList>
    </citation>
    <scope>NUCLEOTIDE SEQUENCE [LARGE SCALE GENOMIC DNA]</scope>
    <source>
        <strain evidence="3">IBT 19404</strain>
    </source>
</reference>
<keyword evidence="3" id="KW-1185">Reference proteome</keyword>
<keyword evidence="1" id="KW-1133">Transmembrane helix</keyword>
<dbReference type="EMBL" id="KZ559541">
    <property type="protein sequence ID" value="PLN80974.1"/>
    <property type="molecule type" value="Genomic_DNA"/>
</dbReference>
<proteinExistence type="predicted"/>
<dbReference type="AlphaFoldDB" id="A0A2J5HUC5"/>
<feature type="transmembrane region" description="Helical" evidence="1">
    <location>
        <begin position="16"/>
        <end position="34"/>
    </location>
</feature>
<organism evidence="2 3">
    <name type="scientific">Aspergillus taichungensis</name>
    <dbReference type="NCBI Taxonomy" id="482145"/>
    <lineage>
        <taxon>Eukaryota</taxon>
        <taxon>Fungi</taxon>
        <taxon>Dikarya</taxon>
        <taxon>Ascomycota</taxon>
        <taxon>Pezizomycotina</taxon>
        <taxon>Eurotiomycetes</taxon>
        <taxon>Eurotiomycetidae</taxon>
        <taxon>Eurotiales</taxon>
        <taxon>Aspergillaceae</taxon>
        <taxon>Aspergillus</taxon>
        <taxon>Aspergillus subgen. Circumdati</taxon>
    </lineage>
</organism>
<dbReference type="Proteomes" id="UP000235023">
    <property type="component" value="Unassembled WGS sequence"/>
</dbReference>
<keyword evidence="1" id="KW-0812">Transmembrane</keyword>
<evidence type="ECO:0000313" key="2">
    <source>
        <dbReference type="EMBL" id="PLN80974.1"/>
    </source>
</evidence>